<sequence>MSNMLNIGMSGIYASQAALNVTSNNIANAAVPGYSRQQVMLESSMHGPYGGGVSVTGVRRIADQYLVEQVWTSQTTASYYETQASYYGQVEQVFGADGSNISTGLDSLFAALNASLLAPDDIATRQAVLNEASNLSLRFNSIDDGLQTQLNQIESQMGASVSQANVYLNQISRLNAEVKSFGGLDGTPPELLDERDNAIAELSKLMDVTVTDNADGTINLSLQQGQPLVVGTSAAELKYSPDPTNPEIGQVSLDFGDQKFPLNDEMGGSMGALLEYRDDSLAESQKFIDELAVAIADEMNAVFAAGTDLNGNPPTLDLFTYDPSNPAGTLKVSDGFTADMLAFGKDGTPGDNSNLQDAIDLANKPIHFASLGVDATMGQAYATKLGQLGSESAQAKMDAQSSGQSLLRAQTEWASSSGVNLDEEAVNLIVYQQAYQANSKVISTADQLFQSVLNAF</sequence>
<dbReference type="AlphaFoldDB" id="A0A4U1BM92"/>
<organism evidence="11 12">
    <name type="scientific">Ferrimonas aestuarii</name>
    <dbReference type="NCBI Taxonomy" id="2569539"/>
    <lineage>
        <taxon>Bacteria</taxon>
        <taxon>Pseudomonadati</taxon>
        <taxon>Pseudomonadota</taxon>
        <taxon>Gammaproteobacteria</taxon>
        <taxon>Alteromonadales</taxon>
        <taxon>Ferrimonadaceae</taxon>
        <taxon>Ferrimonas</taxon>
    </lineage>
</organism>
<feature type="domain" description="Flagellar hook-associated protein FlgK helical" evidence="10">
    <location>
        <begin position="88"/>
        <end position="319"/>
    </location>
</feature>
<dbReference type="RefSeq" id="WP_136863722.1">
    <property type="nucleotide sequence ID" value="NZ_SWCJ01000008.1"/>
</dbReference>
<keyword evidence="12" id="KW-1185">Reference proteome</keyword>
<dbReference type="PRINTS" id="PR01005">
    <property type="entry name" value="FLGHOOKAP1"/>
</dbReference>
<dbReference type="Proteomes" id="UP000305675">
    <property type="component" value="Unassembled WGS sequence"/>
</dbReference>
<dbReference type="InterPro" id="IPR010930">
    <property type="entry name" value="Flg_bb/hook_C_dom"/>
</dbReference>
<dbReference type="InterPro" id="IPR002371">
    <property type="entry name" value="FlgK"/>
</dbReference>
<name>A0A4U1BM92_9GAMM</name>
<evidence type="ECO:0000259" key="9">
    <source>
        <dbReference type="Pfam" id="PF06429"/>
    </source>
</evidence>
<comment type="caution">
    <text evidence="11">The sequence shown here is derived from an EMBL/GenBank/DDBJ whole genome shotgun (WGS) entry which is preliminary data.</text>
</comment>
<gene>
    <name evidence="7 11" type="primary">flgK</name>
    <name evidence="11" type="ORF">FCL42_12305</name>
</gene>
<reference evidence="11 12" key="1">
    <citation type="submission" date="2019-04" db="EMBL/GenBank/DDBJ databases">
        <authorList>
            <person name="Hwang J.C."/>
        </authorList>
    </citation>
    <scope>NUCLEOTIDE SEQUENCE [LARGE SCALE GENOMIC DNA]</scope>
    <source>
        <strain evidence="11 12">IMCC35002</strain>
    </source>
</reference>
<dbReference type="Pfam" id="PF22638">
    <property type="entry name" value="FlgK_D1"/>
    <property type="match status" value="1"/>
</dbReference>
<evidence type="ECO:0000259" key="10">
    <source>
        <dbReference type="Pfam" id="PF22638"/>
    </source>
</evidence>
<proteinExistence type="inferred from homology"/>
<evidence type="ECO:0000313" key="11">
    <source>
        <dbReference type="EMBL" id="TKB54587.1"/>
    </source>
</evidence>
<keyword evidence="11" id="KW-0966">Cell projection</keyword>
<dbReference type="PROSITE" id="PS00588">
    <property type="entry name" value="FLAGELLA_BB_ROD"/>
    <property type="match status" value="1"/>
</dbReference>
<comment type="subcellular location">
    <subcellularLocation>
        <location evidence="1 7">Bacterial flagellum</location>
    </subcellularLocation>
    <subcellularLocation>
        <location evidence="2 7">Secreted</location>
    </subcellularLocation>
</comment>
<comment type="similarity">
    <text evidence="3 7">Belongs to the flagella basal body rod proteins family.</text>
</comment>
<evidence type="ECO:0000313" key="12">
    <source>
        <dbReference type="Proteomes" id="UP000305675"/>
    </source>
</evidence>
<feature type="domain" description="Flagellar basal body rod protein N-terminal" evidence="8">
    <location>
        <begin position="5"/>
        <end position="34"/>
    </location>
</feature>
<dbReference type="PANTHER" id="PTHR30033">
    <property type="entry name" value="FLAGELLAR HOOK-ASSOCIATED PROTEIN 1"/>
    <property type="match status" value="1"/>
</dbReference>
<dbReference type="GO" id="GO:0009424">
    <property type="term" value="C:bacterial-type flagellum hook"/>
    <property type="evidence" value="ECO:0007669"/>
    <property type="project" value="UniProtKB-UniRule"/>
</dbReference>
<evidence type="ECO:0000256" key="5">
    <source>
        <dbReference type="ARBA" id="ARBA00022525"/>
    </source>
</evidence>
<dbReference type="Pfam" id="PF00460">
    <property type="entry name" value="Flg_bb_rod"/>
    <property type="match status" value="1"/>
</dbReference>
<dbReference type="InterPro" id="IPR053927">
    <property type="entry name" value="FlgK_helical"/>
</dbReference>
<evidence type="ECO:0000256" key="2">
    <source>
        <dbReference type="ARBA" id="ARBA00004613"/>
    </source>
</evidence>
<dbReference type="GO" id="GO:0005198">
    <property type="term" value="F:structural molecule activity"/>
    <property type="evidence" value="ECO:0007669"/>
    <property type="project" value="UniProtKB-UniRule"/>
</dbReference>
<protein>
    <recommendedName>
        <fullName evidence="4 7">Flagellar hook-associated protein 1</fullName>
        <shortName evidence="7">HAP1</shortName>
    </recommendedName>
</protein>
<dbReference type="GO" id="GO:0005576">
    <property type="term" value="C:extracellular region"/>
    <property type="evidence" value="ECO:0007669"/>
    <property type="project" value="UniProtKB-SubCell"/>
</dbReference>
<dbReference type="GO" id="GO:0044780">
    <property type="term" value="P:bacterial-type flagellum assembly"/>
    <property type="evidence" value="ECO:0007669"/>
    <property type="project" value="InterPro"/>
</dbReference>
<keyword evidence="6 7" id="KW-0975">Bacterial flagellum</keyword>
<dbReference type="InterPro" id="IPR001444">
    <property type="entry name" value="Flag_bb_rod_N"/>
</dbReference>
<dbReference type="InterPro" id="IPR019776">
    <property type="entry name" value="Flagellar_basal_body_rod_CS"/>
</dbReference>
<dbReference type="OrthoDB" id="9802553at2"/>
<dbReference type="NCBIfam" id="TIGR02492">
    <property type="entry name" value="flgK_ends"/>
    <property type="match status" value="1"/>
</dbReference>
<evidence type="ECO:0000256" key="7">
    <source>
        <dbReference type="RuleBase" id="RU362065"/>
    </source>
</evidence>
<dbReference type="Pfam" id="PF06429">
    <property type="entry name" value="Flg_bbr_C"/>
    <property type="match status" value="1"/>
</dbReference>
<evidence type="ECO:0000256" key="1">
    <source>
        <dbReference type="ARBA" id="ARBA00004365"/>
    </source>
</evidence>
<evidence type="ECO:0000259" key="8">
    <source>
        <dbReference type="Pfam" id="PF00460"/>
    </source>
</evidence>
<dbReference type="EMBL" id="SWCJ01000008">
    <property type="protein sequence ID" value="TKB54587.1"/>
    <property type="molecule type" value="Genomic_DNA"/>
</dbReference>
<dbReference type="PANTHER" id="PTHR30033:SF1">
    <property type="entry name" value="FLAGELLAR HOOK-ASSOCIATED PROTEIN 1"/>
    <property type="match status" value="1"/>
</dbReference>
<evidence type="ECO:0000256" key="3">
    <source>
        <dbReference type="ARBA" id="ARBA00009677"/>
    </source>
</evidence>
<keyword evidence="11" id="KW-0969">Cilium</keyword>
<keyword evidence="5 7" id="KW-0964">Secreted</keyword>
<evidence type="ECO:0000256" key="6">
    <source>
        <dbReference type="ARBA" id="ARBA00023143"/>
    </source>
</evidence>
<feature type="domain" description="Flagellar basal-body/hook protein C-terminal" evidence="9">
    <location>
        <begin position="415"/>
        <end position="454"/>
    </location>
</feature>
<accession>A0A4U1BM92</accession>
<keyword evidence="11" id="KW-0282">Flagellum</keyword>
<evidence type="ECO:0000256" key="4">
    <source>
        <dbReference type="ARBA" id="ARBA00016244"/>
    </source>
</evidence>
<dbReference type="SUPFAM" id="SSF64518">
    <property type="entry name" value="Phase 1 flagellin"/>
    <property type="match status" value="1"/>
</dbReference>